<feature type="domain" description="Secretion system C-terminal sorting" evidence="4">
    <location>
        <begin position="269"/>
        <end position="338"/>
    </location>
</feature>
<dbReference type="NCBIfam" id="TIGR04183">
    <property type="entry name" value="Por_Secre_tail"/>
    <property type="match status" value="1"/>
</dbReference>
<evidence type="ECO:0000256" key="2">
    <source>
        <dbReference type="SAM" id="MobiDB-lite"/>
    </source>
</evidence>
<organism evidence="5 6">
    <name type="scientific">Flavivirga rizhaonensis</name>
    <dbReference type="NCBI Taxonomy" id="2559571"/>
    <lineage>
        <taxon>Bacteria</taxon>
        <taxon>Pseudomonadati</taxon>
        <taxon>Bacteroidota</taxon>
        <taxon>Flavobacteriia</taxon>
        <taxon>Flavobacteriales</taxon>
        <taxon>Flavobacteriaceae</taxon>
        <taxon>Flavivirga</taxon>
    </lineage>
</organism>
<name>A0A4S1E228_9FLAO</name>
<evidence type="ECO:0000259" key="4">
    <source>
        <dbReference type="Pfam" id="PF18962"/>
    </source>
</evidence>
<accession>A0A4S1E228</accession>
<proteinExistence type="predicted"/>
<dbReference type="AlphaFoldDB" id="A0A4S1E228"/>
<evidence type="ECO:0000256" key="1">
    <source>
        <dbReference type="ARBA" id="ARBA00022729"/>
    </source>
</evidence>
<keyword evidence="6" id="KW-1185">Reference proteome</keyword>
<feature type="chain" id="PRO_5020965452" evidence="3">
    <location>
        <begin position="24"/>
        <end position="339"/>
    </location>
</feature>
<dbReference type="RefSeq" id="WP_135874644.1">
    <property type="nucleotide sequence ID" value="NZ_SRSO01000001.1"/>
</dbReference>
<feature type="region of interest" description="Disordered" evidence="2">
    <location>
        <begin position="58"/>
        <end position="77"/>
    </location>
</feature>
<evidence type="ECO:0000313" key="6">
    <source>
        <dbReference type="Proteomes" id="UP000307602"/>
    </source>
</evidence>
<evidence type="ECO:0000256" key="3">
    <source>
        <dbReference type="SAM" id="SignalP"/>
    </source>
</evidence>
<reference evidence="5 6" key="1">
    <citation type="submission" date="2019-04" db="EMBL/GenBank/DDBJ databases">
        <authorList>
            <person name="Liu A."/>
        </authorList>
    </citation>
    <scope>NUCLEOTIDE SEQUENCE [LARGE SCALE GENOMIC DNA]</scope>
    <source>
        <strain evidence="5 6">RZ03</strain>
    </source>
</reference>
<keyword evidence="1 3" id="KW-0732">Signal</keyword>
<sequence>MKKITTCLSVVLMAIFVNTQAQTVYINEDFQDTDISAGTVSLASGFAKYNYTADTATPTAGEENWANSPSTADKTNSVSIHSRSGSAQFVAADVSGQQALRMNGGANYLNANAGIYFTGLDLTGQTSLYFEFEIWGAPVAGDTDIPATLQSWSINLNFGNSSTGFDLSDSFFNTGPNVMRDVVFDITNGTTNPTNQTSFDIVDGQWIKISGTVDLSGVTPGSFGALQVQTDTGGFVSGGTPIYAIDNVFVSNQVPLSNSSFELANSIKIYPNPVNSELNIDSAENINIKELNLINVLGKTVYTAKNVNQIDVSNFAKGMYILKVTSSEKGVLNKKVIIN</sequence>
<protein>
    <submittedName>
        <fullName evidence="5">T9SS type A sorting domain-containing protein</fullName>
    </submittedName>
</protein>
<dbReference type="OrthoDB" id="1352671at2"/>
<dbReference type="Pfam" id="PF18962">
    <property type="entry name" value="Por_Secre_tail"/>
    <property type="match status" value="1"/>
</dbReference>
<feature type="compositionally biased region" description="Polar residues" evidence="2">
    <location>
        <begin position="65"/>
        <end position="77"/>
    </location>
</feature>
<comment type="caution">
    <text evidence="5">The sequence shown here is derived from an EMBL/GenBank/DDBJ whole genome shotgun (WGS) entry which is preliminary data.</text>
</comment>
<feature type="signal peptide" evidence="3">
    <location>
        <begin position="1"/>
        <end position="23"/>
    </location>
</feature>
<gene>
    <name evidence="5" type="ORF">EM932_01205</name>
</gene>
<dbReference type="Proteomes" id="UP000307602">
    <property type="component" value="Unassembled WGS sequence"/>
</dbReference>
<dbReference type="EMBL" id="SRSO01000001">
    <property type="protein sequence ID" value="TGV04771.1"/>
    <property type="molecule type" value="Genomic_DNA"/>
</dbReference>
<evidence type="ECO:0000313" key="5">
    <source>
        <dbReference type="EMBL" id="TGV04771.1"/>
    </source>
</evidence>
<dbReference type="InterPro" id="IPR026444">
    <property type="entry name" value="Secre_tail"/>
</dbReference>